<evidence type="ECO:0000313" key="2">
    <source>
        <dbReference type="EMBL" id="KNE73008.1"/>
    </source>
</evidence>
<gene>
    <name evidence="2" type="ORF">AMAG_17218</name>
</gene>
<evidence type="ECO:0008006" key="4">
    <source>
        <dbReference type="Google" id="ProtNLM"/>
    </source>
</evidence>
<dbReference type="VEuPathDB" id="FungiDB:AMAG_17218"/>
<protein>
    <recommendedName>
        <fullName evidence="4">CSN8/PSMD8/EIF3K domain-containing protein</fullName>
    </recommendedName>
</protein>
<feature type="region of interest" description="Disordered" evidence="1">
    <location>
        <begin position="1"/>
        <end position="27"/>
    </location>
</feature>
<reference evidence="2 3" key="1">
    <citation type="submission" date="2009-11" db="EMBL/GenBank/DDBJ databases">
        <title>Annotation of Allomyces macrogynus ATCC 38327.</title>
        <authorList>
            <consortium name="The Broad Institute Genome Sequencing Platform"/>
            <person name="Russ C."/>
            <person name="Cuomo C."/>
            <person name="Burger G."/>
            <person name="Gray M.W."/>
            <person name="Holland P.W.H."/>
            <person name="King N."/>
            <person name="Lang F.B.F."/>
            <person name="Roger A.J."/>
            <person name="Ruiz-Trillo I."/>
            <person name="Young S.K."/>
            <person name="Zeng Q."/>
            <person name="Gargeya S."/>
            <person name="Fitzgerald M."/>
            <person name="Haas B."/>
            <person name="Abouelleil A."/>
            <person name="Alvarado L."/>
            <person name="Arachchi H.M."/>
            <person name="Berlin A."/>
            <person name="Chapman S.B."/>
            <person name="Gearin G."/>
            <person name="Goldberg J."/>
            <person name="Griggs A."/>
            <person name="Gujja S."/>
            <person name="Hansen M."/>
            <person name="Heiman D."/>
            <person name="Howarth C."/>
            <person name="Larimer J."/>
            <person name="Lui A."/>
            <person name="MacDonald P.J.P."/>
            <person name="McCowen C."/>
            <person name="Montmayeur A."/>
            <person name="Murphy C."/>
            <person name="Neiman D."/>
            <person name="Pearson M."/>
            <person name="Priest M."/>
            <person name="Roberts A."/>
            <person name="Saif S."/>
            <person name="Shea T."/>
            <person name="Sisk P."/>
            <person name="Stolte C."/>
            <person name="Sykes S."/>
            <person name="Wortman J."/>
            <person name="Nusbaum C."/>
            <person name="Birren B."/>
        </authorList>
    </citation>
    <scope>NUCLEOTIDE SEQUENCE [LARGE SCALE GENOMIC DNA]</scope>
    <source>
        <strain evidence="2 3">ATCC 38327</strain>
    </source>
</reference>
<dbReference type="Proteomes" id="UP000054350">
    <property type="component" value="Unassembled WGS sequence"/>
</dbReference>
<dbReference type="OrthoDB" id="10419405at2759"/>
<dbReference type="EMBL" id="GG745386">
    <property type="protein sequence ID" value="KNE73008.1"/>
    <property type="molecule type" value="Genomic_DNA"/>
</dbReference>
<evidence type="ECO:0000313" key="3">
    <source>
        <dbReference type="Proteomes" id="UP000054350"/>
    </source>
</evidence>
<sequence>MAPPSPKRTTPAATAATSDASAAPALAAIPATPASAPAPTQPSADLTGSMADVIAALNARDLSAAVARAEEVEVEHLERHVAPPPAAWYAVLAVLHLAEGDLASALHVQRRAAQANYTLPAPIAAAYESLRAHQYAAGLASLQTLADDVVSDPSLAQVARAACAMVRDRVVARVATAYAAVRAESLAGVATAEELVSEYHWTVGEGGVLHPPARDSSVERKHDLTRLADLTALLIGMETA</sequence>
<keyword evidence="3" id="KW-1185">Reference proteome</keyword>
<dbReference type="AlphaFoldDB" id="A0A0L0TDT2"/>
<accession>A0A0L0TDT2</accession>
<reference evidence="3" key="2">
    <citation type="submission" date="2009-11" db="EMBL/GenBank/DDBJ databases">
        <title>The Genome Sequence of Allomyces macrogynus strain ATCC 38327.</title>
        <authorList>
            <consortium name="The Broad Institute Genome Sequencing Platform"/>
            <person name="Russ C."/>
            <person name="Cuomo C."/>
            <person name="Shea T."/>
            <person name="Young S.K."/>
            <person name="Zeng Q."/>
            <person name="Koehrsen M."/>
            <person name="Haas B."/>
            <person name="Borodovsky M."/>
            <person name="Guigo R."/>
            <person name="Alvarado L."/>
            <person name="Berlin A."/>
            <person name="Borenstein D."/>
            <person name="Chen Z."/>
            <person name="Engels R."/>
            <person name="Freedman E."/>
            <person name="Gellesch M."/>
            <person name="Goldberg J."/>
            <person name="Griggs A."/>
            <person name="Gujja S."/>
            <person name="Heiman D."/>
            <person name="Hepburn T."/>
            <person name="Howarth C."/>
            <person name="Jen D."/>
            <person name="Larson L."/>
            <person name="Lewis B."/>
            <person name="Mehta T."/>
            <person name="Park D."/>
            <person name="Pearson M."/>
            <person name="Roberts A."/>
            <person name="Saif S."/>
            <person name="Shenoy N."/>
            <person name="Sisk P."/>
            <person name="Stolte C."/>
            <person name="Sykes S."/>
            <person name="Walk T."/>
            <person name="White J."/>
            <person name="Yandava C."/>
            <person name="Burger G."/>
            <person name="Gray M.W."/>
            <person name="Holland P.W.H."/>
            <person name="King N."/>
            <person name="Lang F.B.F."/>
            <person name="Roger A.J."/>
            <person name="Ruiz-Trillo I."/>
            <person name="Lander E."/>
            <person name="Nusbaum C."/>
        </authorList>
    </citation>
    <scope>NUCLEOTIDE SEQUENCE [LARGE SCALE GENOMIC DNA]</scope>
    <source>
        <strain evidence="3">ATCC 38327</strain>
    </source>
</reference>
<evidence type="ECO:0000256" key="1">
    <source>
        <dbReference type="SAM" id="MobiDB-lite"/>
    </source>
</evidence>
<feature type="compositionally biased region" description="Low complexity" evidence="1">
    <location>
        <begin position="7"/>
        <end position="27"/>
    </location>
</feature>
<proteinExistence type="predicted"/>
<name>A0A0L0TDT2_ALLM3</name>
<organism evidence="2 3">
    <name type="scientific">Allomyces macrogynus (strain ATCC 38327)</name>
    <name type="common">Allomyces javanicus var. macrogynus</name>
    <dbReference type="NCBI Taxonomy" id="578462"/>
    <lineage>
        <taxon>Eukaryota</taxon>
        <taxon>Fungi</taxon>
        <taxon>Fungi incertae sedis</taxon>
        <taxon>Blastocladiomycota</taxon>
        <taxon>Blastocladiomycetes</taxon>
        <taxon>Blastocladiales</taxon>
        <taxon>Blastocladiaceae</taxon>
        <taxon>Allomyces</taxon>
    </lineage>
</organism>